<name>A0A4Y2AK26_ARAVE</name>
<protein>
    <submittedName>
        <fullName evidence="2">Uncharacterized protein</fullName>
    </submittedName>
</protein>
<evidence type="ECO:0000313" key="3">
    <source>
        <dbReference type="Proteomes" id="UP000499080"/>
    </source>
</evidence>
<dbReference type="AlphaFoldDB" id="A0A4Y2AK26"/>
<dbReference type="EMBL" id="BGPR01000020">
    <property type="protein sequence ID" value="GBL80203.1"/>
    <property type="molecule type" value="Genomic_DNA"/>
</dbReference>
<accession>A0A4Y2AK26</accession>
<feature type="coiled-coil region" evidence="1">
    <location>
        <begin position="23"/>
        <end position="53"/>
    </location>
</feature>
<reference evidence="2 3" key="1">
    <citation type="journal article" date="2019" name="Sci. Rep.">
        <title>Orb-weaving spider Araneus ventricosus genome elucidates the spidroin gene catalogue.</title>
        <authorList>
            <person name="Kono N."/>
            <person name="Nakamura H."/>
            <person name="Ohtoshi R."/>
            <person name="Moran D.A.P."/>
            <person name="Shinohara A."/>
            <person name="Yoshida Y."/>
            <person name="Fujiwara M."/>
            <person name="Mori M."/>
            <person name="Tomita M."/>
            <person name="Arakawa K."/>
        </authorList>
    </citation>
    <scope>NUCLEOTIDE SEQUENCE [LARGE SCALE GENOMIC DNA]</scope>
</reference>
<proteinExistence type="predicted"/>
<dbReference type="Proteomes" id="UP000499080">
    <property type="component" value="Unassembled WGS sequence"/>
</dbReference>
<keyword evidence="3" id="KW-1185">Reference proteome</keyword>
<keyword evidence="1" id="KW-0175">Coiled coil</keyword>
<evidence type="ECO:0000256" key="1">
    <source>
        <dbReference type="SAM" id="Coils"/>
    </source>
</evidence>
<evidence type="ECO:0000313" key="2">
    <source>
        <dbReference type="EMBL" id="GBL80203.1"/>
    </source>
</evidence>
<gene>
    <name evidence="2" type="ORF">AVEN_29177_1</name>
</gene>
<comment type="caution">
    <text evidence="2">The sequence shown here is derived from an EMBL/GenBank/DDBJ whole genome shotgun (WGS) entry which is preliminary data.</text>
</comment>
<sequence>MSLQDLYYNLRRNSIRTFKMKILMKCTLQRRSARNKAEKLRRARKRSNQLRQIVFILKLRFAVRNADMMQVLLKRCGDSLNFLSQKNLAKPTASSKKKCSDSATLKFDAFKRPVQRAVQQV</sequence>
<organism evidence="2 3">
    <name type="scientific">Araneus ventricosus</name>
    <name type="common">Orbweaver spider</name>
    <name type="synonym">Epeira ventricosa</name>
    <dbReference type="NCBI Taxonomy" id="182803"/>
    <lineage>
        <taxon>Eukaryota</taxon>
        <taxon>Metazoa</taxon>
        <taxon>Ecdysozoa</taxon>
        <taxon>Arthropoda</taxon>
        <taxon>Chelicerata</taxon>
        <taxon>Arachnida</taxon>
        <taxon>Araneae</taxon>
        <taxon>Araneomorphae</taxon>
        <taxon>Entelegynae</taxon>
        <taxon>Araneoidea</taxon>
        <taxon>Araneidae</taxon>
        <taxon>Araneus</taxon>
    </lineage>
</organism>